<reference evidence="2 3" key="1">
    <citation type="submission" date="2021-03" db="EMBL/GenBank/DDBJ databases">
        <title>Genomic Encyclopedia of Type Strains, Phase IV (KMG-IV): sequencing the most valuable type-strain genomes for metagenomic binning, comparative biology and taxonomic classification.</title>
        <authorList>
            <person name="Goeker M."/>
        </authorList>
    </citation>
    <scope>NUCLEOTIDE SEQUENCE [LARGE SCALE GENOMIC DNA]</scope>
    <source>
        <strain evidence="2 3">DSM 14349</strain>
    </source>
</reference>
<accession>A0ABS4FLL4</accession>
<feature type="transmembrane region" description="Helical" evidence="1">
    <location>
        <begin position="61"/>
        <end position="81"/>
    </location>
</feature>
<keyword evidence="3" id="KW-1185">Reference proteome</keyword>
<feature type="transmembrane region" description="Helical" evidence="1">
    <location>
        <begin position="37"/>
        <end position="55"/>
    </location>
</feature>
<feature type="transmembrane region" description="Helical" evidence="1">
    <location>
        <begin position="6"/>
        <end position="25"/>
    </location>
</feature>
<evidence type="ECO:0000313" key="3">
    <source>
        <dbReference type="Proteomes" id="UP001519272"/>
    </source>
</evidence>
<evidence type="ECO:0000313" key="2">
    <source>
        <dbReference type="EMBL" id="MBP1903472.1"/>
    </source>
</evidence>
<evidence type="ECO:0000256" key="1">
    <source>
        <dbReference type="SAM" id="Phobius"/>
    </source>
</evidence>
<keyword evidence="1" id="KW-1133">Transmembrane helix</keyword>
<dbReference type="Proteomes" id="UP001519272">
    <property type="component" value="Unassembled WGS sequence"/>
</dbReference>
<proteinExistence type="predicted"/>
<sequence>MSNFWIVIVIGIGTYLMRAGSILLGSQMQWSAKTKEWLYYVTPAVLGALLGPLLFMNGTEFIPITHNAILWGAIPTIVVAWYFRNLWLTILAGIISYSCVQYLFNWLGW</sequence>
<dbReference type="EMBL" id="JAGGKG010000001">
    <property type="protein sequence ID" value="MBP1903472.1"/>
    <property type="molecule type" value="Genomic_DNA"/>
</dbReference>
<dbReference type="Pfam" id="PF05437">
    <property type="entry name" value="AzlD"/>
    <property type="match status" value="1"/>
</dbReference>
<protein>
    <submittedName>
        <fullName evidence="2">Branched-subunit amino acid transport protein</fullName>
    </submittedName>
</protein>
<keyword evidence="1" id="KW-0472">Membrane</keyword>
<name>A0ABS4FLL4_9BACL</name>
<feature type="transmembrane region" description="Helical" evidence="1">
    <location>
        <begin position="86"/>
        <end position="104"/>
    </location>
</feature>
<dbReference type="InterPro" id="IPR008407">
    <property type="entry name" value="Brnchd-chn_aa_trnsp_AzlD"/>
</dbReference>
<organism evidence="2 3">
    <name type="scientific">Paenibacillus turicensis</name>
    <dbReference type="NCBI Taxonomy" id="160487"/>
    <lineage>
        <taxon>Bacteria</taxon>
        <taxon>Bacillati</taxon>
        <taxon>Bacillota</taxon>
        <taxon>Bacilli</taxon>
        <taxon>Bacillales</taxon>
        <taxon>Paenibacillaceae</taxon>
        <taxon>Paenibacillus</taxon>
    </lineage>
</organism>
<comment type="caution">
    <text evidence="2">The sequence shown here is derived from an EMBL/GenBank/DDBJ whole genome shotgun (WGS) entry which is preliminary data.</text>
</comment>
<gene>
    <name evidence="2" type="ORF">J2Z32_000084</name>
</gene>
<dbReference type="RefSeq" id="WP_342453892.1">
    <property type="nucleotide sequence ID" value="NZ_JAGGKG010000001.1"/>
</dbReference>
<keyword evidence="1" id="KW-0812">Transmembrane</keyword>